<gene>
    <name evidence="9" type="ORF">A6X21_09750</name>
</gene>
<dbReference type="PANTHER" id="PTHR30097">
    <property type="entry name" value="CATION EFFLUX SYSTEM PROTEIN CUSB"/>
    <property type="match status" value="1"/>
</dbReference>
<protein>
    <submittedName>
        <fullName evidence="9">Uncharacterized protein</fullName>
    </submittedName>
</protein>
<dbReference type="InterPro" id="IPR051909">
    <property type="entry name" value="MFP_Cation_Efflux"/>
</dbReference>
<dbReference type="Gene3D" id="2.40.420.20">
    <property type="match status" value="1"/>
</dbReference>
<feature type="transmembrane region" description="Helical" evidence="4">
    <location>
        <begin position="37"/>
        <end position="54"/>
    </location>
</feature>
<dbReference type="RefSeq" id="WP_068850322.1">
    <property type="nucleotide sequence ID" value="NZ_LYDR01000144.1"/>
</dbReference>
<dbReference type="PANTHER" id="PTHR30097:SF4">
    <property type="entry name" value="SLR6042 PROTEIN"/>
    <property type="match status" value="1"/>
</dbReference>
<comment type="similarity">
    <text evidence="1">Belongs to the membrane fusion protein (MFP) (TC 8.A.1) family.</text>
</comment>
<dbReference type="Pfam" id="PF25893">
    <property type="entry name" value="HH_CzcB"/>
    <property type="match status" value="1"/>
</dbReference>
<sequence length="541" mass="58762">MSATATAPARPLATPPHIETQPVARPRRSWWKTTLNAVPNLVVFSMLGGVMYVGHHTGWKLPKMSELMGTTTAAVDDWCSEHLVPESQCIECRTDLLPKKKPFGFCREHGVAECVIHHPELAEVKGEPQLPKYNTAQAIELIARPENNSRSTLHTSRVQFSSTEAVTKAGIDIDVVQERPMLDAITANGELLFDPTRVGHLSSRVPGTVASVFKTVGDPVRAGEILALVDASQVGQAKSQLLQAVVQLQLRKTTVERLRPIAGSGAVPQKSVIEAEAALQEAEVALISTRQALTNLGFEVPDGLEASRPQTLADELRFLDIPSSMVASLSSGTKTANLIPIRASYDGLLVASEVVAGEVVDTTSTLFTVSDPRRMWLILNVRQEDAKYVRRGLPVRFNSDNSDQSVTGQVAWISPAVDEQTRTLRIRVAIANEDGSLRDKTFGTGRIVLREEQNAITVPRESVQSTSDASFVFVRDKNYFDEQSPKFFHVRQVRLGAGDGQYVELLAGVLPGEVIATKGSNVLLAQLLRSSLGAGCGCHEN</sequence>
<proteinExistence type="inferred from homology"/>
<dbReference type="InterPro" id="IPR058792">
    <property type="entry name" value="Beta-barrel_RND_2"/>
</dbReference>
<dbReference type="Pfam" id="PF25973">
    <property type="entry name" value="BSH_CzcB"/>
    <property type="match status" value="1"/>
</dbReference>
<feature type="domain" description="CusB-like beta-barrel" evidence="6">
    <location>
        <begin position="375"/>
        <end position="443"/>
    </location>
</feature>
<evidence type="ECO:0000313" key="10">
    <source>
        <dbReference type="Proteomes" id="UP000094828"/>
    </source>
</evidence>
<comment type="caution">
    <text evidence="9">The sequence shown here is derived from an EMBL/GenBank/DDBJ whole genome shotgun (WGS) entry which is preliminary data.</text>
</comment>
<evidence type="ECO:0000259" key="7">
    <source>
        <dbReference type="Pfam" id="PF25973"/>
    </source>
</evidence>
<dbReference type="AlphaFoldDB" id="A0A1C3E7F0"/>
<dbReference type="Pfam" id="PF25975">
    <property type="entry name" value="CzcB_C"/>
    <property type="match status" value="1"/>
</dbReference>
<feature type="domain" description="CzcB-like C-terminal circularly permuted SH3-like" evidence="8">
    <location>
        <begin position="456"/>
        <end position="523"/>
    </location>
</feature>
<evidence type="ECO:0000256" key="3">
    <source>
        <dbReference type="SAM" id="MobiDB-lite"/>
    </source>
</evidence>
<keyword evidence="10" id="KW-1185">Reference proteome</keyword>
<dbReference type="InterPro" id="IPR058648">
    <property type="entry name" value="HH_CzcB-like"/>
</dbReference>
<feature type="domain" description="CzcB-like barrel-sandwich hybrid" evidence="7">
    <location>
        <begin position="198"/>
        <end position="371"/>
    </location>
</feature>
<organism evidence="9 10">
    <name type="scientific">Planctopirus hydrillae</name>
    <dbReference type="NCBI Taxonomy" id="1841610"/>
    <lineage>
        <taxon>Bacteria</taxon>
        <taxon>Pseudomonadati</taxon>
        <taxon>Planctomycetota</taxon>
        <taxon>Planctomycetia</taxon>
        <taxon>Planctomycetales</taxon>
        <taxon>Planctomycetaceae</taxon>
        <taxon>Planctopirus</taxon>
    </lineage>
</organism>
<dbReference type="Proteomes" id="UP000094828">
    <property type="component" value="Unassembled WGS sequence"/>
</dbReference>
<dbReference type="SUPFAM" id="SSF111369">
    <property type="entry name" value="HlyD-like secretion proteins"/>
    <property type="match status" value="2"/>
</dbReference>
<dbReference type="OrthoDB" id="9806939at2"/>
<dbReference type="GO" id="GO:0030288">
    <property type="term" value="C:outer membrane-bounded periplasmic space"/>
    <property type="evidence" value="ECO:0007669"/>
    <property type="project" value="TreeGrafter"/>
</dbReference>
<dbReference type="FunFam" id="2.40.30.170:FF:000010">
    <property type="entry name" value="Efflux RND transporter periplasmic adaptor subunit"/>
    <property type="match status" value="1"/>
</dbReference>
<name>A0A1C3E7F0_9PLAN</name>
<dbReference type="STRING" id="1841610.A6X21_09750"/>
<keyword evidence="2" id="KW-0813">Transport</keyword>
<dbReference type="GO" id="GO:0060003">
    <property type="term" value="P:copper ion export"/>
    <property type="evidence" value="ECO:0007669"/>
    <property type="project" value="TreeGrafter"/>
</dbReference>
<dbReference type="Gene3D" id="1.10.287.470">
    <property type="entry name" value="Helix hairpin bin"/>
    <property type="match status" value="1"/>
</dbReference>
<dbReference type="InterPro" id="IPR058649">
    <property type="entry name" value="CzcB_C"/>
</dbReference>
<evidence type="ECO:0000313" key="9">
    <source>
        <dbReference type="EMBL" id="ODA29089.1"/>
    </source>
</evidence>
<keyword evidence="4" id="KW-1133">Transmembrane helix</keyword>
<dbReference type="GO" id="GO:0015679">
    <property type="term" value="P:plasma membrane copper ion transport"/>
    <property type="evidence" value="ECO:0007669"/>
    <property type="project" value="TreeGrafter"/>
</dbReference>
<dbReference type="GO" id="GO:0046914">
    <property type="term" value="F:transition metal ion binding"/>
    <property type="evidence" value="ECO:0007669"/>
    <property type="project" value="TreeGrafter"/>
</dbReference>
<evidence type="ECO:0000259" key="6">
    <source>
        <dbReference type="Pfam" id="PF25954"/>
    </source>
</evidence>
<evidence type="ECO:0000259" key="5">
    <source>
        <dbReference type="Pfam" id="PF25893"/>
    </source>
</evidence>
<feature type="compositionally biased region" description="Low complexity" evidence="3">
    <location>
        <begin position="1"/>
        <end position="16"/>
    </location>
</feature>
<evidence type="ECO:0000259" key="8">
    <source>
        <dbReference type="Pfam" id="PF25975"/>
    </source>
</evidence>
<reference evidence="9 10" key="1">
    <citation type="submission" date="2016-05" db="EMBL/GenBank/DDBJ databases">
        <title>Genomic and physiological characterization of Planctopirus sp. isolated from fresh water lake.</title>
        <authorList>
            <person name="Subhash Y."/>
            <person name="Ramana C."/>
        </authorList>
    </citation>
    <scope>NUCLEOTIDE SEQUENCE [LARGE SCALE GENOMIC DNA]</scope>
    <source>
        <strain evidence="9 10">JC280</strain>
    </source>
</reference>
<dbReference type="EMBL" id="LYDR01000144">
    <property type="protein sequence ID" value="ODA29089.1"/>
    <property type="molecule type" value="Genomic_DNA"/>
</dbReference>
<dbReference type="Gene3D" id="2.40.30.170">
    <property type="match status" value="1"/>
</dbReference>
<dbReference type="InterPro" id="IPR058647">
    <property type="entry name" value="BSH_CzcB-like"/>
</dbReference>
<keyword evidence="4" id="KW-0472">Membrane</keyword>
<dbReference type="Pfam" id="PF25954">
    <property type="entry name" value="Beta-barrel_RND_2"/>
    <property type="match status" value="1"/>
</dbReference>
<keyword evidence="4" id="KW-0812">Transmembrane</keyword>
<accession>A0A1C3E7F0</accession>
<evidence type="ECO:0000256" key="2">
    <source>
        <dbReference type="ARBA" id="ARBA00022448"/>
    </source>
</evidence>
<evidence type="ECO:0000256" key="4">
    <source>
        <dbReference type="SAM" id="Phobius"/>
    </source>
</evidence>
<feature type="domain" description="CzcB-like alpha-helical hairpin" evidence="5">
    <location>
        <begin position="236"/>
        <end position="294"/>
    </location>
</feature>
<evidence type="ECO:0000256" key="1">
    <source>
        <dbReference type="ARBA" id="ARBA00009477"/>
    </source>
</evidence>
<feature type="region of interest" description="Disordered" evidence="3">
    <location>
        <begin position="1"/>
        <end position="24"/>
    </location>
</feature>